<dbReference type="Gene3D" id="1.10.287.1490">
    <property type="match status" value="3"/>
</dbReference>
<keyword evidence="2" id="KW-0963">Cytoplasm</keyword>
<proteinExistence type="predicted"/>
<name>A0AAD9DMB2_9TELE</name>
<accession>A0AAD9DMB2</accession>
<keyword evidence="3" id="KW-0597">Phosphoprotein</keyword>
<keyword evidence="4 5" id="KW-0175">Coiled coil</keyword>
<evidence type="ECO:0000256" key="2">
    <source>
        <dbReference type="ARBA" id="ARBA00022490"/>
    </source>
</evidence>
<dbReference type="InterPro" id="IPR051841">
    <property type="entry name" value="MT-Golgi_org_protein"/>
</dbReference>
<dbReference type="GO" id="GO:0005813">
    <property type="term" value="C:centrosome"/>
    <property type="evidence" value="ECO:0007669"/>
    <property type="project" value="TreeGrafter"/>
</dbReference>
<evidence type="ECO:0000256" key="6">
    <source>
        <dbReference type="SAM" id="MobiDB-lite"/>
    </source>
</evidence>
<evidence type="ECO:0000313" key="8">
    <source>
        <dbReference type="EMBL" id="KAK1786093.1"/>
    </source>
</evidence>
<feature type="compositionally biased region" description="Polar residues" evidence="6">
    <location>
        <begin position="2303"/>
        <end position="2317"/>
    </location>
</feature>
<feature type="coiled-coil region" evidence="5">
    <location>
        <begin position="205"/>
        <end position="537"/>
    </location>
</feature>
<protein>
    <recommendedName>
        <fullName evidence="7">Nuclear mitotic apparatus protein 1 N-terminal hook domain-containing protein</fullName>
    </recommendedName>
</protein>
<dbReference type="Pfam" id="PF21670">
    <property type="entry name" value="HOOK_N_NuMA"/>
    <property type="match status" value="1"/>
</dbReference>
<evidence type="ECO:0000313" key="9">
    <source>
        <dbReference type="Proteomes" id="UP001239994"/>
    </source>
</evidence>
<gene>
    <name evidence="8" type="ORF">P4O66_017830</name>
</gene>
<feature type="coiled-coil region" evidence="5">
    <location>
        <begin position="749"/>
        <end position="818"/>
    </location>
</feature>
<feature type="domain" description="Nuclear mitotic apparatus protein 1 N-terminal hook" evidence="7">
    <location>
        <begin position="9"/>
        <end position="144"/>
    </location>
</feature>
<dbReference type="PANTHER" id="PTHR18902">
    <property type="entry name" value="NUCLEAR MITOTIC APPARATUS PROTEIN 1-RELATED"/>
    <property type="match status" value="1"/>
</dbReference>
<evidence type="ECO:0000259" key="7">
    <source>
        <dbReference type="Pfam" id="PF21670"/>
    </source>
</evidence>
<feature type="coiled-coil region" evidence="5">
    <location>
        <begin position="1126"/>
        <end position="1633"/>
    </location>
</feature>
<feature type="coiled-coil region" evidence="5">
    <location>
        <begin position="629"/>
        <end position="709"/>
    </location>
</feature>
<dbReference type="CDD" id="cd22224">
    <property type="entry name" value="HkD_NuMA"/>
    <property type="match status" value="1"/>
</dbReference>
<dbReference type="InterPro" id="IPR048724">
    <property type="entry name" value="NuMA_N_HOOK"/>
</dbReference>
<dbReference type="GO" id="GO:0005737">
    <property type="term" value="C:cytoplasm"/>
    <property type="evidence" value="ECO:0007669"/>
    <property type="project" value="UniProtKB-SubCell"/>
</dbReference>
<comment type="caution">
    <text evidence="8">The sequence shown here is derived from an EMBL/GenBank/DDBJ whole genome shotgun (WGS) entry which is preliminary data.</text>
</comment>
<dbReference type="Proteomes" id="UP001239994">
    <property type="component" value="Unassembled WGS sequence"/>
</dbReference>
<comment type="subcellular location">
    <subcellularLocation>
        <location evidence="1">Cytoplasm</location>
    </subcellularLocation>
</comment>
<feature type="region of interest" description="Disordered" evidence="6">
    <location>
        <begin position="1916"/>
        <end position="1979"/>
    </location>
</feature>
<dbReference type="GO" id="GO:0005876">
    <property type="term" value="C:spindle microtubule"/>
    <property type="evidence" value="ECO:0007669"/>
    <property type="project" value="TreeGrafter"/>
</dbReference>
<dbReference type="PANTHER" id="PTHR18902:SF24">
    <property type="entry name" value="NUCLEAR MITOTIC APPARATUS PROTEIN 1"/>
    <property type="match status" value="1"/>
</dbReference>
<feature type="coiled-coil region" evidence="5">
    <location>
        <begin position="851"/>
        <end position="973"/>
    </location>
</feature>
<evidence type="ECO:0000256" key="3">
    <source>
        <dbReference type="ARBA" id="ARBA00022553"/>
    </source>
</evidence>
<organism evidence="8 9">
    <name type="scientific">Electrophorus voltai</name>
    <dbReference type="NCBI Taxonomy" id="2609070"/>
    <lineage>
        <taxon>Eukaryota</taxon>
        <taxon>Metazoa</taxon>
        <taxon>Chordata</taxon>
        <taxon>Craniata</taxon>
        <taxon>Vertebrata</taxon>
        <taxon>Euteleostomi</taxon>
        <taxon>Actinopterygii</taxon>
        <taxon>Neopterygii</taxon>
        <taxon>Teleostei</taxon>
        <taxon>Ostariophysi</taxon>
        <taxon>Gymnotiformes</taxon>
        <taxon>Gymnotoidei</taxon>
        <taxon>Gymnotidae</taxon>
        <taxon>Electrophorus</taxon>
    </lineage>
</organism>
<keyword evidence="9" id="KW-1185">Reference proteome</keyword>
<evidence type="ECO:0000256" key="1">
    <source>
        <dbReference type="ARBA" id="ARBA00004496"/>
    </source>
</evidence>
<dbReference type="GO" id="GO:0000132">
    <property type="term" value="P:establishment of mitotic spindle orientation"/>
    <property type="evidence" value="ECO:0007669"/>
    <property type="project" value="TreeGrafter"/>
</dbReference>
<feature type="region of interest" description="Disordered" evidence="6">
    <location>
        <begin position="2240"/>
        <end position="2415"/>
    </location>
</feature>
<evidence type="ECO:0000256" key="4">
    <source>
        <dbReference type="ARBA" id="ARBA00023054"/>
    </source>
</evidence>
<feature type="compositionally biased region" description="Low complexity" evidence="6">
    <location>
        <begin position="2390"/>
        <end position="2400"/>
    </location>
</feature>
<evidence type="ECO:0000256" key="5">
    <source>
        <dbReference type="SAM" id="Coils"/>
    </source>
</evidence>
<feature type="coiled-coil region" evidence="5">
    <location>
        <begin position="999"/>
        <end position="1061"/>
    </location>
</feature>
<dbReference type="GO" id="GO:0008017">
    <property type="term" value="F:microtubule binding"/>
    <property type="evidence" value="ECO:0007669"/>
    <property type="project" value="TreeGrafter"/>
</dbReference>
<dbReference type="EMBL" id="JAROKS010000025">
    <property type="protein sequence ID" value="KAK1786093.1"/>
    <property type="molecule type" value="Genomic_DNA"/>
</dbReference>
<reference evidence="8" key="1">
    <citation type="submission" date="2023-03" db="EMBL/GenBank/DDBJ databases">
        <title>Electrophorus voltai genome.</title>
        <authorList>
            <person name="Bian C."/>
        </authorList>
    </citation>
    <scope>NUCLEOTIDE SEQUENCE</scope>
    <source>
        <strain evidence="8">CB-2022</strain>
        <tissue evidence="8">Muscle</tissue>
    </source>
</reference>
<sequence>MLSIQNSCISQINSLHLGEPVERMAQLQDGCLLLKLVYKLKGEEPNQAPVHLPPTERLSIVSDFVFTVCQQCTPLSWDNTSTGKKLDLELAKLVLLLCYYGFINRGMVPSMEYKTWMQIVSMFRYVKDGANSLSLCDGLDKILTMSSLINCPSSSSVSSLSDGSPIFTRSGSSPCVSFLELSTVASSSFVDSPSQEIINTPQMQLRRLRKELANEGDLRDELERELSEHTIALSEKEGQLSQLQHRLHCLLRDREELEKDHKATLMELQEKNEGLLKRVHEVLKQCKDLKTDNGQKEKRIDELTEENGTLAAQVRSTFAQLASAEEEIAKLTEIHEFSQAEWGSKRDALQKELNQALVDRECLSEKIQILQGKISVLEDELSKVSVQQQEKGEVLGPIVEQEKLKQDLADLTLKHSQLEENISRLKREKLDIELLLSEERLSFEKETLRMERQISDLQEAVNSIRAEREAQEEVSRENQQILTARISSLENDLAHLQQLEVQLTAEIAISAELRKQREKLEAQVASLEDLVNGLQIKCQGMGSENEAQQEALTAVRADLRIAQVSLVEYEMKLADHQKVVEENSSLHTRISALDDTIVLFQNEVERERKRGEEVLVAKDQHTALLEERFQEQEKKAHEMFAELETLSQELRKMKQQKHHAETCMEKLAQEGRALAASLSEQQELAQSQLELVKKAKDESEEELQRIITEHQTKISELHCEIKGNIESLMQRECELCVLKEKASSKDKELVDQQQKLAHLQCEAENLQKQLVEQEGHSQQLSQIVVSKDMEIQQLKADLKMKEGEIQSLKASIQSIQAKSSEMHNLHQREVEDQRLVISELKFQLSDAERLASEKVKALDDLAQHLNSLKEELSIERQKAATMENNFEALKEAHEAQQQSLKLEVAQLQQEINGNLKNLEKFLEEVKSLKQELDCQRNITLEKEKEASILEDKHKALEENFTQLQNKLTEATILAKERQSDLLLLREDMAQQENCRAKAQEIEDIQRKKLEKEVTELQNQVQDLKDIASKKETLLCSLNEKMKEQQEMNQKLLQQSEEALHRELEKTVELTGKLDSATHQVVAKNDVLKSMQEKMKQMVLLCQQKETFANEACQAKETLERTVTELCTKQKQELDQYVQKLDTLKNEKEHLFILNQSLQSDRRNMQADLLKMQEDYQQELKEKEEHLQTLQSKCLNLQAENQGQHDAFNTLRTDLQNTLDQHQKEVETLQKEKEHLSLEHQCLQNDYQSLQEKNKEQNETLNLLKGDLQNNQERYQQDLETLMKEKEDLTTVSQSFQNECQSLQAKINEHQDTVNTLKDDLQNTQTEFQKDLRILQEEREHLCSTNQSLQSECQSLLTENKEQQQALDAIKFDLQNTNNQHQKEVETLQKEKEHLSSTCLSLQNECHGLQEKNKEQHEILTTFKVDLQNVQEGHQQELETFQKEREHLFSVNQSLQNEFQSLQAESKGQQDALTALKAHLQNTQEGYQQQLEMLKNEKGHLSSVNQSLQSEFQSLQTERDSCCLSISALKSDLQNSLDQHQKEIETLQKEKEHLTAVNQSLLEGYEAAQKLSAELGKVKKAAQQREKELENQAEELQVKIKEVSILAAKRESDVENLQQEIRQQEALRMSTQESEKSLRTQLETKVAYLQVQVEKASELSSERKSEMNMLRSEIEECERQKREACQAKEVLERAVTELQIKQKQEQDGYNQELDALKKGKDLMTAINQSLQKKCQSLQEESKVQQEALYDLQNARKELQQEMETLKKENERFFSLNQSLQRECDASQKIGTELEMKLEERIELIHALKEASKEGAKENQELQEQLKLKSEVVEHYKAQVEKAKIHYSDKKQKLVEEQDARQALQAALEASKSEVNALKAELKLASMELDNVKTSEKGLMTKVKSLEAQVNYADRQLREQKKQADQSAQVRHRESAPQMNVPKEVQNDSTDSLDLDLNDSLNTTSKPSVPGESSTPLVRSSERLAAKLRTQDKGSLETLYFTPMNPRGRKHHDTKHQCKLESSITSLGDLTLDSAKKPASSVKRRYTTQVINITMTKKSPGGGVREADESFYSLHSTQSQPNLASQKTRPVSMEILQQPNTATPSDQLLSLPGYRRSNVHGNPPPRATSTFCVGTENEPDHVPDDWMRIAELQSRNKACLPHLKSSYPLESRPSLGYSCLPITDEDVRTGDPDDTIRRASMIPGQLMDSLSSHRLSLAAPMAPRDHAPSQPQRYSMLPGQISASTAAQRAAQLGRGGVQTREARSARSPLAPKRPAGQLQDSDTPEAKKLASCFPRPATPKGRNLRSTSNNSENIPASSSDRRQSMAFVIDNTPKKSGRGDSRLQRGINKLRSSTRKSPASGSRLARAGTRATNGRSPLVSRPQAKSPRVASTKSPKIPTSTKKVHTTLGHRSVHLV</sequence>
<dbReference type="GO" id="GO:0000922">
    <property type="term" value="C:spindle pole"/>
    <property type="evidence" value="ECO:0007669"/>
    <property type="project" value="TreeGrafter"/>
</dbReference>